<comment type="caution">
    <text evidence="2">The sequence shown here is derived from an EMBL/GenBank/DDBJ whole genome shotgun (WGS) entry which is preliminary data.</text>
</comment>
<name>A0A2N8KWM6_9BURK</name>
<feature type="domain" description="Serine aminopeptidase S33" evidence="1">
    <location>
        <begin position="120"/>
        <end position="233"/>
    </location>
</feature>
<dbReference type="PANTHER" id="PTHR12277:SF79">
    <property type="entry name" value="XAA-PRO DIPEPTIDYL-PEPTIDASE-RELATED"/>
    <property type="match status" value="1"/>
</dbReference>
<dbReference type="InterPro" id="IPR029058">
    <property type="entry name" value="AB_hydrolase_fold"/>
</dbReference>
<evidence type="ECO:0000313" key="3">
    <source>
        <dbReference type="Proteomes" id="UP000235916"/>
    </source>
</evidence>
<sequence length="330" mass="34653">MRFTSPAQAVSRLSALALRLGLVAACLLPLAACQTLRLGDQEFIKPDRLSGFQARSTLQSTALTRQNPAVRLLPQSLSVPGASADAAPVQLQGLSLQRPDALATVLYFGGNLFHIDDGGDAVLDALAGCPVNVWMFDYRGYGRSGGEPKVETLTADALRLYDHVRDHVRAQQPAGAGPVLVHGYSLGSFMAGQVAQARPVDGLILSGAAPSPRATAEHAVRRRAGLLAPLLKLEISEGLERIDNRQALAAYRGPTLVLAGGRDETTPAELGRAVFEALPGGEHKRWVELPEASHAGLIRQGPAQPAYCELVRQVAGSTGTPTGASTGAGR</sequence>
<keyword evidence="2" id="KW-0378">Hydrolase</keyword>
<dbReference type="Pfam" id="PF12146">
    <property type="entry name" value="Hydrolase_4"/>
    <property type="match status" value="1"/>
</dbReference>
<dbReference type="AlphaFoldDB" id="A0A2N8KWM6"/>
<evidence type="ECO:0000313" key="2">
    <source>
        <dbReference type="EMBL" id="PND37858.1"/>
    </source>
</evidence>
<dbReference type="EMBL" id="POSP01000003">
    <property type="protein sequence ID" value="PND37858.1"/>
    <property type="molecule type" value="Genomic_DNA"/>
</dbReference>
<proteinExistence type="predicted"/>
<dbReference type="PANTHER" id="PTHR12277">
    <property type="entry name" value="ALPHA/BETA HYDROLASE DOMAIN-CONTAINING PROTEIN"/>
    <property type="match status" value="1"/>
</dbReference>
<accession>A0A2N8KWM6</accession>
<organism evidence="2 3">
    <name type="scientific">Kinneretia aquatilis</name>
    <dbReference type="NCBI Taxonomy" id="2070761"/>
    <lineage>
        <taxon>Bacteria</taxon>
        <taxon>Pseudomonadati</taxon>
        <taxon>Pseudomonadota</taxon>
        <taxon>Betaproteobacteria</taxon>
        <taxon>Burkholderiales</taxon>
        <taxon>Sphaerotilaceae</taxon>
        <taxon>Roseateles</taxon>
    </lineage>
</organism>
<dbReference type="GO" id="GO:0016787">
    <property type="term" value="F:hydrolase activity"/>
    <property type="evidence" value="ECO:0007669"/>
    <property type="project" value="UniProtKB-KW"/>
</dbReference>
<reference evidence="2 3" key="1">
    <citation type="submission" date="2018-01" db="EMBL/GenBank/DDBJ databases">
        <title>Draft genome sequence of Paucibacter aquatile CR182 isolated from freshwater of the Nakdong River.</title>
        <authorList>
            <person name="Choi A."/>
            <person name="Chung E.J."/>
        </authorList>
    </citation>
    <scope>NUCLEOTIDE SEQUENCE [LARGE SCALE GENOMIC DNA]</scope>
    <source>
        <strain evidence="2 3">CR182</strain>
    </source>
</reference>
<dbReference type="RefSeq" id="WP_102767777.1">
    <property type="nucleotide sequence ID" value="NZ_POSP01000003.1"/>
</dbReference>
<dbReference type="Proteomes" id="UP000235916">
    <property type="component" value="Unassembled WGS sequence"/>
</dbReference>
<dbReference type="OrthoDB" id="9798888at2"/>
<gene>
    <name evidence="2" type="ORF">C1O66_10190</name>
</gene>
<evidence type="ECO:0000259" key="1">
    <source>
        <dbReference type="Pfam" id="PF12146"/>
    </source>
</evidence>
<dbReference type="Gene3D" id="3.40.50.1820">
    <property type="entry name" value="alpha/beta hydrolase"/>
    <property type="match status" value="1"/>
</dbReference>
<keyword evidence="3" id="KW-1185">Reference proteome</keyword>
<protein>
    <submittedName>
        <fullName evidence="2">Alpha/beta hydrolase</fullName>
    </submittedName>
</protein>
<dbReference type="SUPFAM" id="SSF53474">
    <property type="entry name" value="alpha/beta-Hydrolases"/>
    <property type="match status" value="1"/>
</dbReference>
<dbReference type="InterPro" id="IPR022742">
    <property type="entry name" value="Hydrolase_4"/>
</dbReference>